<dbReference type="PANTHER" id="PTHR38477:SF1">
    <property type="entry name" value="MUREIN L,D-TRANSPEPTIDASE CATALYTIC DOMAIN FAMILY PROTEIN"/>
    <property type="match status" value="1"/>
</dbReference>
<evidence type="ECO:0000313" key="2">
    <source>
        <dbReference type="Proteomes" id="UP001501725"/>
    </source>
</evidence>
<accession>A0ABP8HLS7</accession>
<comment type="caution">
    <text evidence="1">The sequence shown here is derived from an EMBL/GenBank/DDBJ whole genome shotgun (WGS) entry which is preliminary data.</text>
</comment>
<dbReference type="EMBL" id="BAABGY010000014">
    <property type="protein sequence ID" value="GAA4341042.1"/>
    <property type="molecule type" value="Genomic_DNA"/>
</dbReference>
<gene>
    <name evidence="1" type="ORF">GCM10023184_39170</name>
</gene>
<protein>
    <recommendedName>
        <fullName evidence="3">Murein L,D-transpeptidase catalytic domain family protein</fullName>
    </recommendedName>
</protein>
<organism evidence="1 2">
    <name type="scientific">Flaviaesturariibacter amylovorans</name>
    <dbReference type="NCBI Taxonomy" id="1084520"/>
    <lineage>
        <taxon>Bacteria</taxon>
        <taxon>Pseudomonadati</taxon>
        <taxon>Bacteroidota</taxon>
        <taxon>Chitinophagia</taxon>
        <taxon>Chitinophagales</taxon>
        <taxon>Chitinophagaceae</taxon>
        <taxon>Flaviaestuariibacter</taxon>
    </lineage>
</organism>
<keyword evidence="2" id="KW-1185">Reference proteome</keyword>
<name>A0ABP8HLS7_9BACT</name>
<sequence length="185" mass="20276">MEGKGLKMPTLEAAVKGYLKLQEQGALKNSDLLTIVDFSQSSRKKRLYLLDTKNMQLLENTFVSHAKNSGVDMANDFSNVIGSEKSSLGFYLTKGTYTGKHGMSLRLSGLEKGFNDNAESRAIVVHGADYVNAGRVSSAYMGRSQGCPAVPMDDYRRIISEIKDGTALFIYSPDPTYLNNSDLLS</sequence>
<evidence type="ECO:0008006" key="3">
    <source>
        <dbReference type="Google" id="ProtNLM"/>
    </source>
</evidence>
<proteinExistence type="predicted"/>
<dbReference type="InterPro" id="IPR032676">
    <property type="entry name" value="YkuD_2"/>
</dbReference>
<dbReference type="PANTHER" id="PTHR38477">
    <property type="entry name" value="HYPOTHETICAL EXPORTED PROTEIN"/>
    <property type="match status" value="1"/>
</dbReference>
<reference evidence="2" key="1">
    <citation type="journal article" date="2019" name="Int. J. Syst. Evol. Microbiol.">
        <title>The Global Catalogue of Microorganisms (GCM) 10K type strain sequencing project: providing services to taxonomists for standard genome sequencing and annotation.</title>
        <authorList>
            <consortium name="The Broad Institute Genomics Platform"/>
            <consortium name="The Broad Institute Genome Sequencing Center for Infectious Disease"/>
            <person name="Wu L."/>
            <person name="Ma J."/>
        </authorList>
    </citation>
    <scope>NUCLEOTIDE SEQUENCE [LARGE SCALE GENOMIC DNA]</scope>
    <source>
        <strain evidence="2">JCM 17919</strain>
    </source>
</reference>
<dbReference type="Proteomes" id="UP001501725">
    <property type="component" value="Unassembled WGS sequence"/>
</dbReference>
<evidence type="ECO:0000313" key="1">
    <source>
        <dbReference type="EMBL" id="GAA4341042.1"/>
    </source>
</evidence>
<dbReference type="Pfam" id="PF13645">
    <property type="entry name" value="YkuD_2"/>
    <property type="match status" value="1"/>
</dbReference>